<evidence type="ECO:0000313" key="3">
    <source>
        <dbReference type="Proteomes" id="UP001500791"/>
    </source>
</evidence>
<comment type="caution">
    <text evidence="2">The sequence shown here is derived from an EMBL/GenBank/DDBJ whole genome shotgun (WGS) entry which is preliminary data.</text>
</comment>
<evidence type="ECO:0000256" key="1">
    <source>
        <dbReference type="SAM" id="Phobius"/>
    </source>
</evidence>
<dbReference type="EMBL" id="BAAAEJ010000007">
    <property type="protein sequence ID" value="GAA0394291.1"/>
    <property type="molecule type" value="Genomic_DNA"/>
</dbReference>
<name>A0ABN0YG27_9CAUL</name>
<keyword evidence="1" id="KW-0812">Transmembrane</keyword>
<keyword evidence="1" id="KW-1133">Transmembrane helix</keyword>
<feature type="transmembrane region" description="Helical" evidence="1">
    <location>
        <begin position="31"/>
        <end position="53"/>
    </location>
</feature>
<protein>
    <recommendedName>
        <fullName evidence="4">Transglycosylase</fullName>
    </recommendedName>
</protein>
<feature type="transmembrane region" description="Helical" evidence="1">
    <location>
        <begin position="59"/>
        <end position="79"/>
    </location>
</feature>
<dbReference type="RefSeq" id="WP_167177492.1">
    <property type="nucleotide sequence ID" value="NZ_BAAAEJ010000007.1"/>
</dbReference>
<keyword evidence="3" id="KW-1185">Reference proteome</keyword>
<organism evidence="2 3">
    <name type="scientific">Brevundimonas terrae</name>
    <dbReference type="NCBI Taxonomy" id="363631"/>
    <lineage>
        <taxon>Bacteria</taxon>
        <taxon>Pseudomonadati</taxon>
        <taxon>Pseudomonadota</taxon>
        <taxon>Alphaproteobacteria</taxon>
        <taxon>Caulobacterales</taxon>
        <taxon>Caulobacteraceae</taxon>
        <taxon>Brevundimonas</taxon>
    </lineage>
</organism>
<evidence type="ECO:0008006" key="4">
    <source>
        <dbReference type="Google" id="ProtNLM"/>
    </source>
</evidence>
<gene>
    <name evidence="2" type="ORF">GCM10009093_21100</name>
</gene>
<keyword evidence="1" id="KW-0472">Membrane</keyword>
<feature type="transmembrane region" description="Helical" evidence="1">
    <location>
        <begin position="6"/>
        <end position="24"/>
    </location>
</feature>
<sequence length="83" mass="9100">MPYIELAVTVVVVSVLALLADLLAGRREMPAFFIVAYAGAICGVFLVLRVFALVTLDSWIWPVWAAGGAVAGLLLYFIFRKKR</sequence>
<accession>A0ABN0YG27</accession>
<proteinExistence type="predicted"/>
<evidence type="ECO:0000313" key="2">
    <source>
        <dbReference type="EMBL" id="GAA0394291.1"/>
    </source>
</evidence>
<reference evidence="2 3" key="1">
    <citation type="journal article" date="2019" name="Int. J. Syst. Evol. Microbiol.">
        <title>The Global Catalogue of Microorganisms (GCM) 10K type strain sequencing project: providing services to taxonomists for standard genome sequencing and annotation.</title>
        <authorList>
            <consortium name="The Broad Institute Genomics Platform"/>
            <consortium name="The Broad Institute Genome Sequencing Center for Infectious Disease"/>
            <person name="Wu L."/>
            <person name="Ma J."/>
        </authorList>
    </citation>
    <scope>NUCLEOTIDE SEQUENCE [LARGE SCALE GENOMIC DNA]</scope>
    <source>
        <strain evidence="2 3">JCM 13476</strain>
    </source>
</reference>
<dbReference type="Proteomes" id="UP001500791">
    <property type="component" value="Unassembled WGS sequence"/>
</dbReference>